<evidence type="ECO:0008006" key="3">
    <source>
        <dbReference type="Google" id="ProtNLM"/>
    </source>
</evidence>
<reference evidence="1 2" key="1">
    <citation type="submission" date="2018-06" db="EMBL/GenBank/DDBJ databases">
        <title>Thermoflavimicrobium daqus sp. nov., a thermophilic microbe isolated from Moutai-flavour Daqu.</title>
        <authorList>
            <person name="Wang X."/>
            <person name="Zhou H."/>
        </authorList>
    </citation>
    <scope>NUCLEOTIDE SEQUENCE [LARGE SCALE GENOMIC DNA]</scope>
    <source>
        <strain evidence="1 2">FBKL4.011</strain>
    </source>
</reference>
<accession>A0A364K182</accession>
<dbReference type="EMBL" id="QJKK01000013">
    <property type="protein sequence ID" value="RAL21452.1"/>
    <property type="molecule type" value="Genomic_DNA"/>
</dbReference>
<name>A0A364K182_9BACL</name>
<dbReference type="AlphaFoldDB" id="A0A364K182"/>
<dbReference type="RefSeq" id="WP_113660125.1">
    <property type="nucleotide sequence ID" value="NZ_KZ845675.1"/>
</dbReference>
<gene>
    <name evidence="1" type="ORF">DL897_15970</name>
</gene>
<protein>
    <recommendedName>
        <fullName evidence="3">DUF4272 domain-containing protein</fullName>
    </recommendedName>
</protein>
<dbReference type="OrthoDB" id="4399984at2"/>
<dbReference type="InterPro" id="IPR025368">
    <property type="entry name" value="DUF4272"/>
</dbReference>
<evidence type="ECO:0000313" key="1">
    <source>
        <dbReference type="EMBL" id="RAL21452.1"/>
    </source>
</evidence>
<proteinExistence type="predicted"/>
<dbReference type="Pfam" id="PF14094">
    <property type="entry name" value="DUF4272"/>
    <property type="match status" value="1"/>
</dbReference>
<dbReference type="Proteomes" id="UP000251213">
    <property type="component" value="Unassembled WGS sequence"/>
</dbReference>
<sequence length="223" mass="25753">MTVTKYQLLRKQRSEEKLLQSGLIVNPSFPVLPSEADIQARSAQDVAKRALALYNLLGVIFYEEPEKIVQWTIDEGLWDSLSPREQEIFSIPTSGKDAGEKSWALKALRSNILTWRVEALWILLWCLGKVDYLGLPQEKIDGSEIREFMPALGESVHAFVTQAKLRPLSEILDQIDIHYRVYWAMSEAEEEGKELLIHLDSFILYERLHALSWFAGFEEEWDD</sequence>
<evidence type="ECO:0000313" key="2">
    <source>
        <dbReference type="Proteomes" id="UP000251213"/>
    </source>
</evidence>
<organism evidence="1 2">
    <name type="scientific">Thermoflavimicrobium daqui</name>
    <dbReference type="NCBI Taxonomy" id="2137476"/>
    <lineage>
        <taxon>Bacteria</taxon>
        <taxon>Bacillati</taxon>
        <taxon>Bacillota</taxon>
        <taxon>Bacilli</taxon>
        <taxon>Bacillales</taxon>
        <taxon>Thermoactinomycetaceae</taxon>
        <taxon>Thermoflavimicrobium</taxon>
    </lineage>
</organism>
<comment type="caution">
    <text evidence="1">The sequence shown here is derived from an EMBL/GenBank/DDBJ whole genome shotgun (WGS) entry which is preliminary data.</text>
</comment>
<reference evidence="1 2" key="2">
    <citation type="submission" date="2018-06" db="EMBL/GenBank/DDBJ databases">
        <authorList>
            <person name="Zhirakovskaya E."/>
        </authorList>
    </citation>
    <scope>NUCLEOTIDE SEQUENCE [LARGE SCALE GENOMIC DNA]</scope>
    <source>
        <strain evidence="1 2">FBKL4.011</strain>
    </source>
</reference>
<keyword evidence="2" id="KW-1185">Reference proteome</keyword>